<gene>
    <name evidence="2" type="ORF">AAG570_006439</name>
</gene>
<dbReference type="CDD" id="cd06071">
    <property type="entry name" value="Beach"/>
    <property type="match status" value="1"/>
</dbReference>
<dbReference type="Gene3D" id="1.10.1540.10">
    <property type="entry name" value="BEACH domain"/>
    <property type="match status" value="1"/>
</dbReference>
<dbReference type="AlphaFoldDB" id="A0ABD0YU01"/>
<name>A0ABD0YU01_9HEMI</name>
<dbReference type="SMART" id="SM01026">
    <property type="entry name" value="Beach"/>
    <property type="match status" value="1"/>
</dbReference>
<dbReference type="InterPro" id="IPR000409">
    <property type="entry name" value="BEACH_dom"/>
</dbReference>
<feature type="non-terminal residue" evidence="2">
    <location>
        <position position="1"/>
    </location>
</feature>
<protein>
    <recommendedName>
        <fullName evidence="1">BEACH domain-containing protein</fullName>
    </recommendedName>
</protein>
<evidence type="ECO:0000259" key="1">
    <source>
        <dbReference type="PROSITE" id="PS50197"/>
    </source>
</evidence>
<dbReference type="InterPro" id="IPR050865">
    <property type="entry name" value="BEACH_Domain"/>
</dbReference>
<reference evidence="2 3" key="1">
    <citation type="submission" date="2024-07" db="EMBL/GenBank/DDBJ databases">
        <title>Chromosome-level genome assembly of the water stick insect Ranatra chinensis (Heteroptera: Nepidae).</title>
        <authorList>
            <person name="Liu X."/>
        </authorList>
    </citation>
    <scope>NUCLEOTIDE SEQUENCE [LARGE SCALE GENOMIC DNA]</scope>
    <source>
        <strain evidence="2">Cailab_2021Rc</strain>
        <tissue evidence="2">Muscle</tissue>
    </source>
</reference>
<accession>A0ABD0YU01</accession>
<dbReference type="SUPFAM" id="SSF81837">
    <property type="entry name" value="BEACH domain"/>
    <property type="match status" value="1"/>
</dbReference>
<proteinExistence type="predicted"/>
<keyword evidence="3" id="KW-1185">Reference proteome</keyword>
<comment type="caution">
    <text evidence="2">The sequence shown here is derived from an EMBL/GenBank/DDBJ whole genome shotgun (WGS) entry which is preliminary data.</text>
</comment>
<feature type="domain" description="BEACH" evidence="1">
    <location>
        <begin position="1"/>
        <end position="162"/>
    </location>
</feature>
<dbReference type="EMBL" id="JBFDAA010000002">
    <property type="protein sequence ID" value="KAL1139455.1"/>
    <property type="molecule type" value="Genomic_DNA"/>
</dbReference>
<dbReference type="PANTHER" id="PTHR13743">
    <property type="entry name" value="BEIGE/BEACH-RELATED"/>
    <property type="match status" value="1"/>
</dbReference>
<organism evidence="2 3">
    <name type="scientific">Ranatra chinensis</name>
    <dbReference type="NCBI Taxonomy" id="642074"/>
    <lineage>
        <taxon>Eukaryota</taxon>
        <taxon>Metazoa</taxon>
        <taxon>Ecdysozoa</taxon>
        <taxon>Arthropoda</taxon>
        <taxon>Hexapoda</taxon>
        <taxon>Insecta</taxon>
        <taxon>Pterygota</taxon>
        <taxon>Neoptera</taxon>
        <taxon>Paraneoptera</taxon>
        <taxon>Hemiptera</taxon>
        <taxon>Heteroptera</taxon>
        <taxon>Panheteroptera</taxon>
        <taxon>Nepomorpha</taxon>
        <taxon>Nepidae</taxon>
        <taxon>Ranatrinae</taxon>
        <taxon>Ranatra</taxon>
    </lineage>
</organism>
<dbReference type="InterPro" id="IPR036372">
    <property type="entry name" value="BEACH_dom_sf"/>
</dbReference>
<evidence type="ECO:0000313" key="3">
    <source>
        <dbReference type="Proteomes" id="UP001558652"/>
    </source>
</evidence>
<sequence>YQDNRFDWPDRTFHSLHTTWRLASSESTSDVKELIPEFFYLPEFLTNYEGFNFGYRQNGETVDNVVLPQWAKDPRTFVLIHRQALESDHIREELPHWIDLVFGYKQVGKAAVDSINVFHPATYYGYDVDSIADPLVLNARKTMVRTYGQTPKQLFRTPHRMAVESLLPAYYQPQVLPSVKGLKWGRYVGSPAEGPPVVVWQHWHQSVVASLVPLLTNDVFGLAPSTALLLSYTKETPLSLMVYGGTCVLGAALISWGHGDGVIRAKLRKDQPPFAILGPSNSAGISLCASAPDSNQLWIAYISGKLLVYTLVGQNN</sequence>
<dbReference type="Proteomes" id="UP001558652">
    <property type="component" value="Unassembled WGS sequence"/>
</dbReference>
<dbReference type="PANTHER" id="PTHR13743:SF86">
    <property type="entry name" value="LYSOSOMAL-TRAFFICKING REGULATOR"/>
    <property type="match status" value="1"/>
</dbReference>
<dbReference type="Pfam" id="PF02138">
    <property type="entry name" value="Beach"/>
    <property type="match status" value="1"/>
</dbReference>
<dbReference type="PROSITE" id="PS50197">
    <property type="entry name" value="BEACH"/>
    <property type="match status" value="1"/>
</dbReference>
<evidence type="ECO:0000313" key="2">
    <source>
        <dbReference type="EMBL" id="KAL1139455.1"/>
    </source>
</evidence>